<protein>
    <recommendedName>
        <fullName evidence="1">YkoP-like domain-containing protein</fullName>
    </recommendedName>
</protein>
<feature type="domain" description="YkoP-like" evidence="1">
    <location>
        <begin position="10"/>
        <end position="190"/>
    </location>
</feature>
<dbReference type="OrthoDB" id="9796441at2"/>
<dbReference type="Proteomes" id="UP000197025">
    <property type="component" value="Unassembled WGS sequence"/>
</dbReference>
<evidence type="ECO:0000313" key="2">
    <source>
        <dbReference type="EMBL" id="SNB65240.1"/>
    </source>
</evidence>
<proteinExistence type="predicted"/>
<dbReference type="InParanoid" id="A0A212R070"/>
<reference evidence="3" key="1">
    <citation type="submission" date="2017-06" db="EMBL/GenBank/DDBJ databases">
        <authorList>
            <person name="Varghese N."/>
            <person name="Submissions S."/>
        </authorList>
    </citation>
    <scope>NUCLEOTIDE SEQUENCE [LARGE SCALE GENOMIC DNA]</scope>
    <source>
        <strain evidence="3">JAD2</strain>
    </source>
</reference>
<name>A0A212R070_9CHLR</name>
<sequence>MQTVMEAFVHQLDPLLRRAHGVREFTDDPRCLLRVAIGACPRDLVLCDGTRLRRGEPILELHLWNERIPRMPPEGPDLAWGLQFYRQAIASLRLIARWMESHPEARKARALRGETSLINPMRGLIRDLGFEVFRVERGASGWRWLRYRMDDLYVWMLMQAYNPASLRGKCLYQLERVEFWISRERFLERYGNAHSLRGEARISPPPPEGTQAAS</sequence>
<dbReference type="Pfam" id="PF22790">
    <property type="entry name" value="YkoP"/>
    <property type="match status" value="1"/>
</dbReference>
<dbReference type="EMBL" id="FYEK01000027">
    <property type="protein sequence ID" value="SNB65240.1"/>
    <property type="molecule type" value="Genomic_DNA"/>
</dbReference>
<accession>A0A212R070</accession>
<dbReference type="InterPro" id="IPR054467">
    <property type="entry name" value="YkoP-like_dom"/>
</dbReference>
<keyword evidence="3" id="KW-1185">Reference proteome</keyword>
<evidence type="ECO:0000259" key="1">
    <source>
        <dbReference type="Pfam" id="PF22790"/>
    </source>
</evidence>
<organism evidence="2 3">
    <name type="scientific">Thermoflexus hugenholtzii JAD2</name>
    <dbReference type="NCBI Taxonomy" id="877466"/>
    <lineage>
        <taxon>Bacteria</taxon>
        <taxon>Bacillati</taxon>
        <taxon>Chloroflexota</taxon>
        <taxon>Thermoflexia</taxon>
        <taxon>Thermoflexales</taxon>
        <taxon>Thermoflexaceae</taxon>
        <taxon>Thermoflexus</taxon>
    </lineage>
</organism>
<evidence type="ECO:0000313" key="3">
    <source>
        <dbReference type="Proteomes" id="UP000197025"/>
    </source>
</evidence>
<dbReference type="AlphaFoldDB" id="A0A212R070"/>
<gene>
    <name evidence="2" type="ORF">SAMN02746019_00009520</name>
</gene>
<dbReference type="RefSeq" id="WP_088571195.1">
    <property type="nucleotide sequence ID" value="NZ_FYEK01000027.1"/>
</dbReference>